<organism evidence="2 3">
    <name type="scientific">Marinicrinis lubricantis</name>
    <dbReference type="NCBI Taxonomy" id="2086470"/>
    <lineage>
        <taxon>Bacteria</taxon>
        <taxon>Bacillati</taxon>
        <taxon>Bacillota</taxon>
        <taxon>Bacilli</taxon>
        <taxon>Bacillales</taxon>
        <taxon>Paenibacillaceae</taxon>
    </lineage>
</organism>
<feature type="transmembrane region" description="Helical" evidence="1">
    <location>
        <begin position="134"/>
        <end position="160"/>
    </location>
</feature>
<feature type="transmembrane region" description="Helical" evidence="1">
    <location>
        <begin position="12"/>
        <end position="31"/>
    </location>
</feature>
<keyword evidence="1" id="KW-0812">Transmembrane</keyword>
<dbReference type="RefSeq" id="WP_379894689.1">
    <property type="nucleotide sequence ID" value="NZ_CBCSCT010000045.1"/>
</dbReference>
<accession>A0ABW1IQJ4</accession>
<comment type="caution">
    <text evidence="2">The sequence shown here is derived from an EMBL/GenBank/DDBJ whole genome shotgun (WGS) entry which is preliminary data.</text>
</comment>
<protein>
    <recommendedName>
        <fullName evidence="4">DUF4386 domain-containing protein</fullName>
    </recommendedName>
</protein>
<sequence length="229" mass="25260">MMKNEITSSFLRFASIALAVSGILFVFYPSLRPFSNATSFSGAAAFASTEWIISHVMAIVAFVLLTIGLLGLYLTVQNTMVEKLGLYSLVFTLVGTGLTLPFYGVEVFGLYVIGQETIQQHHLELMDLAQPLRFGLGFPFIVAGLIIVAGGSVLTAIAIWKSRLLPKWSGIPFAFGFLMYLPQFLGTQPIRVAHGVTIAMGCIWIAAGIWRLNRQRYLKIDSKKERIPH</sequence>
<keyword evidence="1" id="KW-1133">Transmembrane helix</keyword>
<feature type="transmembrane region" description="Helical" evidence="1">
    <location>
        <begin position="51"/>
        <end position="74"/>
    </location>
</feature>
<dbReference type="Proteomes" id="UP001596250">
    <property type="component" value="Unassembled WGS sequence"/>
</dbReference>
<keyword evidence="3" id="KW-1185">Reference proteome</keyword>
<feature type="transmembrane region" description="Helical" evidence="1">
    <location>
        <begin position="86"/>
        <end position="114"/>
    </location>
</feature>
<reference evidence="3" key="1">
    <citation type="journal article" date="2019" name="Int. J. Syst. Evol. Microbiol.">
        <title>The Global Catalogue of Microorganisms (GCM) 10K type strain sequencing project: providing services to taxonomists for standard genome sequencing and annotation.</title>
        <authorList>
            <consortium name="The Broad Institute Genomics Platform"/>
            <consortium name="The Broad Institute Genome Sequencing Center for Infectious Disease"/>
            <person name="Wu L."/>
            <person name="Ma J."/>
        </authorList>
    </citation>
    <scope>NUCLEOTIDE SEQUENCE [LARGE SCALE GENOMIC DNA]</scope>
    <source>
        <strain evidence="3">CCM 8749</strain>
    </source>
</reference>
<name>A0ABW1IQJ4_9BACL</name>
<proteinExistence type="predicted"/>
<evidence type="ECO:0000313" key="3">
    <source>
        <dbReference type="Proteomes" id="UP001596250"/>
    </source>
</evidence>
<evidence type="ECO:0000256" key="1">
    <source>
        <dbReference type="SAM" id="Phobius"/>
    </source>
</evidence>
<feature type="transmembrane region" description="Helical" evidence="1">
    <location>
        <begin position="167"/>
        <end position="186"/>
    </location>
</feature>
<gene>
    <name evidence="2" type="ORF">ACFPXP_13040</name>
</gene>
<evidence type="ECO:0000313" key="2">
    <source>
        <dbReference type="EMBL" id="MFC5987331.1"/>
    </source>
</evidence>
<evidence type="ECO:0008006" key="4">
    <source>
        <dbReference type="Google" id="ProtNLM"/>
    </source>
</evidence>
<feature type="transmembrane region" description="Helical" evidence="1">
    <location>
        <begin position="192"/>
        <end position="210"/>
    </location>
</feature>
<dbReference type="EMBL" id="JBHSQV010000159">
    <property type="protein sequence ID" value="MFC5987331.1"/>
    <property type="molecule type" value="Genomic_DNA"/>
</dbReference>
<keyword evidence="1" id="KW-0472">Membrane</keyword>